<comment type="caution">
    <text evidence="6">The sequence shown here is derived from an EMBL/GenBank/DDBJ whole genome shotgun (WGS) entry which is preliminary data.</text>
</comment>
<accession>A0A917UAU9</accession>
<dbReference type="InterPro" id="IPR006060">
    <property type="entry name" value="Maltose/Cyclodextrin-bd"/>
</dbReference>
<dbReference type="SUPFAM" id="SSF53850">
    <property type="entry name" value="Periplasmic binding protein-like II"/>
    <property type="match status" value="1"/>
</dbReference>
<dbReference type="EMBL" id="BMPI01000063">
    <property type="protein sequence ID" value="GGM71945.1"/>
    <property type="molecule type" value="Genomic_DNA"/>
</dbReference>
<keyword evidence="7" id="KW-1185">Reference proteome</keyword>
<dbReference type="PANTHER" id="PTHR30061">
    <property type="entry name" value="MALTOSE-BINDING PERIPLASMIC PROTEIN"/>
    <property type="match status" value="1"/>
</dbReference>
<reference evidence="6" key="2">
    <citation type="submission" date="2020-09" db="EMBL/GenBank/DDBJ databases">
        <authorList>
            <person name="Sun Q."/>
            <person name="Ohkuma M."/>
        </authorList>
    </citation>
    <scope>NUCLEOTIDE SEQUENCE</scope>
    <source>
        <strain evidence="6">JCM 19831</strain>
    </source>
</reference>
<dbReference type="PANTHER" id="PTHR30061:SF50">
    <property type="entry name" value="MALTOSE_MALTODEXTRIN-BINDING PERIPLASMIC PROTEIN"/>
    <property type="match status" value="1"/>
</dbReference>
<dbReference type="Proteomes" id="UP000642070">
    <property type="component" value="Unassembled WGS sequence"/>
</dbReference>
<dbReference type="Pfam" id="PF13416">
    <property type="entry name" value="SBP_bac_8"/>
    <property type="match status" value="1"/>
</dbReference>
<dbReference type="GO" id="GO:0015144">
    <property type="term" value="F:carbohydrate transmembrane transporter activity"/>
    <property type="evidence" value="ECO:0007669"/>
    <property type="project" value="InterPro"/>
</dbReference>
<evidence type="ECO:0000256" key="5">
    <source>
        <dbReference type="SAM" id="SignalP"/>
    </source>
</evidence>
<dbReference type="GO" id="GO:0015768">
    <property type="term" value="P:maltose transport"/>
    <property type="evidence" value="ECO:0007669"/>
    <property type="project" value="TreeGrafter"/>
</dbReference>
<feature type="signal peptide" evidence="5">
    <location>
        <begin position="1"/>
        <end position="19"/>
    </location>
</feature>
<dbReference type="GO" id="GO:0055052">
    <property type="term" value="C:ATP-binding cassette (ABC) transporter complex, substrate-binding subunit-containing"/>
    <property type="evidence" value="ECO:0007669"/>
    <property type="project" value="TreeGrafter"/>
</dbReference>
<reference evidence="6" key="1">
    <citation type="journal article" date="2014" name="Int. J. Syst. Evol. Microbiol.">
        <title>Complete genome sequence of Corynebacterium casei LMG S-19264T (=DSM 44701T), isolated from a smear-ripened cheese.</title>
        <authorList>
            <consortium name="US DOE Joint Genome Institute (JGI-PGF)"/>
            <person name="Walter F."/>
            <person name="Albersmeier A."/>
            <person name="Kalinowski J."/>
            <person name="Ruckert C."/>
        </authorList>
    </citation>
    <scope>NUCLEOTIDE SEQUENCE</scope>
    <source>
        <strain evidence="6">JCM 19831</strain>
    </source>
</reference>
<dbReference type="RefSeq" id="WP_190255941.1">
    <property type="nucleotide sequence ID" value="NZ_BMPI01000063.1"/>
</dbReference>
<sequence length="416" mass="42687">MRIRIAGVFTLAALTLATAACGSGDDTPSAGESAKPAGGTLTIWADDQRAAALKPFAETFGKTNGVTVEVQAVSKDLQTNYVTAAQSGKGPDIVVGAHDWIGNLVQNGTIDPVQLTDQQKAGFAEVALKAVTFNGQVYGVPYAIENLALIRNTDLAPAAPASIEELVAAGKSLKDAGKVTNIMSLQVGNTGDAYHVYPLFSSAGGYLFGTKANGDYDPSDLGVGKPQSVEAFKKIAALGEKGSGALTRSVNGDNAIPTFTGGKTAFLISGPWAVADIKKAGVKYDITPIPAFSGGKAAQPFVGVQAFYVASKGKSKALANEFITNYLTKPDLQVALYQANPRPPALTAALDQVKSGDADIEKWLNAGKGGAVLPAIPAMAAVWDPFGKAEAAIVGGADVQTTLDAASKSITDAINK</sequence>
<dbReference type="PROSITE" id="PS51257">
    <property type="entry name" value="PROKAR_LIPOPROTEIN"/>
    <property type="match status" value="1"/>
</dbReference>
<keyword evidence="2" id="KW-0813">Transport</keyword>
<evidence type="ECO:0000256" key="2">
    <source>
        <dbReference type="ARBA" id="ARBA00022448"/>
    </source>
</evidence>
<name>A0A917UAU9_9ACTN</name>
<protein>
    <submittedName>
        <fullName evidence="6">Sugar ABC transporter substrate-binding protein</fullName>
    </submittedName>
</protein>
<dbReference type="AlphaFoldDB" id="A0A917UAU9"/>
<dbReference type="InterPro" id="IPR006059">
    <property type="entry name" value="SBP"/>
</dbReference>
<evidence type="ECO:0000313" key="6">
    <source>
        <dbReference type="EMBL" id="GGM71945.1"/>
    </source>
</evidence>
<dbReference type="CDD" id="cd13586">
    <property type="entry name" value="PBP2_Maltose_binding_like"/>
    <property type="match status" value="1"/>
</dbReference>
<comment type="similarity">
    <text evidence="1">Belongs to the bacterial solute-binding protein 1 family.</text>
</comment>
<dbReference type="PRINTS" id="PR00181">
    <property type="entry name" value="MALTOSEBP"/>
</dbReference>
<proteinExistence type="inferred from homology"/>
<keyword evidence="4 5" id="KW-0732">Signal</keyword>
<evidence type="ECO:0000256" key="3">
    <source>
        <dbReference type="ARBA" id="ARBA00022597"/>
    </source>
</evidence>
<evidence type="ECO:0000313" key="7">
    <source>
        <dbReference type="Proteomes" id="UP000642070"/>
    </source>
</evidence>
<dbReference type="GO" id="GO:0042956">
    <property type="term" value="P:maltodextrin transmembrane transport"/>
    <property type="evidence" value="ECO:0007669"/>
    <property type="project" value="TreeGrafter"/>
</dbReference>
<evidence type="ECO:0000256" key="4">
    <source>
        <dbReference type="ARBA" id="ARBA00022729"/>
    </source>
</evidence>
<evidence type="ECO:0000256" key="1">
    <source>
        <dbReference type="ARBA" id="ARBA00008520"/>
    </source>
</evidence>
<dbReference type="GO" id="GO:1901982">
    <property type="term" value="F:maltose binding"/>
    <property type="evidence" value="ECO:0007669"/>
    <property type="project" value="TreeGrafter"/>
</dbReference>
<keyword evidence="3" id="KW-0762">Sugar transport</keyword>
<organism evidence="6 7">
    <name type="scientific">Dactylosporangium sucinum</name>
    <dbReference type="NCBI Taxonomy" id="1424081"/>
    <lineage>
        <taxon>Bacteria</taxon>
        <taxon>Bacillati</taxon>
        <taxon>Actinomycetota</taxon>
        <taxon>Actinomycetes</taxon>
        <taxon>Micromonosporales</taxon>
        <taxon>Micromonosporaceae</taxon>
        <taxon>Dactylosporangium</taxon>
    </lineage>
</organism>
<dbReference type="Gene3D" id="3.40.190.10">
    <property type="entry name" value="Periplasmic binding protein-like II"/>
    <property type="match status" value="2"/>
</dbReference>
<gene>
    <name evidence="6" type="ORF">GCM10007977_087140</name>
</gene>
<feature type="chain" id="PRO_5039073516" evidence="5">
    <location>
        <begin position="20"/>
        <end position="416"/>
    </location>
</feature>